<dbReference type="PANTHER" id="PTHR42953">
    <property type="entry name" value="HIGH-AFFINITY ZINC UPTAKE SYSTEM PROTEIN ZNUA-RELATED"/>
    <property type="match status" value="1"/>
</dbReference>
<evidence type="ECO:0000256" key="3">
    <source>
        <dbReference type="ARBA" id="ARBA00022729"/>
    </source>
</evidence>
<keyword evidence="2" id="KW-0813">Transport</keyword>
<dbReference type="InterPro" id="IPR050492">
    <property type="entry name" value="Bact_metal-bind_prot9"/>
</dbReference>
<proteinExistence type="inferred from homology"/>
<name>A0ABS1HIA4_9BACT</name>
<evidence type="ECO:0000256" key="1">
    <source>
        <dbReference type="ARBA" id="ARBA00011028"/>
    </source>
</evidence>
<protein>
    <submittedName>
        <fullName evidence="5">Zinc ABC transporter substrate-binding protein</fullName>
    </submittedName>
</protein>
<sequence length="291" mass="33240">MKNILLAILIALTALSACNTKTKIDNKPIVTVSIAPQKYFIERLMGDSLDVNIMIPQGSDHASYAPTAAQIKRLSKSIAYFKMGHLGFEAGWNDKLNAANQNMKWFDLSDGIDIIQGEHHHHDHDHDHICTGGVDPHTWTSPKEVKILTRNLKKHLLALFPEYKDLVSSNYEIFIGELDEMDERLNKLQTRNPDLTFMIFHPAYTYLARAYNFEQITIEFEGKTPTPGKLKSTIELAREKQIKTIYIQQEFDQSNAKVISEEIGANTVQVNPLSENWMAEMERFISHLENQ</sequence>
<dbReference type="PANTHER" id="PTHR42953:SF3">
    <property type="entry name" value="HIGH-AFFINITY ZINC UPTAKE SYSTEM PROTEIN ZNUA"/>
    <property type="match status" value="1"/>
</dbReference>
<organism evidence="5 6">
    <name type="scientific">Carboxylicivirga marina</name>
    <dbReference type="NCBI Taxonomy" id="2800988"/>
    <lineage>
        <taxon>Bacteria</taxon>
        <taxon>Pseudomonadati</taxon>
        <taxon>Bacteroidota</taxon>
        <taxon>Bacteroidia</taxon>
        <taxon>Marinilabiliales</taxon>
        <taxon>Marinilabiliaceae</taxon>
        <taxon>Carboxylicivirga</taxon>
    </lineage>
</organism>
<dbReference type="RefSeq" id="WP_200464548.1">
    <property type="nucleotide sequence ID" value="NZ_JAENRR010000014.1"/>
</dbReference>
<dbReference type="SUPFAM" id="SSF53807">
    <property type="entry name" value="Helical backbone' metal receptor"/>
    <property type="match status" value="1"/>
</dbReference>
<evidence type="ECO:0000256" key="4">
    <source>
        <dbReference type="SAM" id="SignalP"/>
    </source>
</evidence>
<evidence type="ECO:0000313" key="6">
    <source>
        <dbReference type="Proteomes" id="UP000605676"/>
    </source>
</evidence>
<dbReference type="Proteomes" id="UP000605676">
    <property type="component" value="Unassembled WGS sequence"/>
</dbReference>
<comment type="caution">
    <text evidence="5">The sequence shown here is derived from an EMBL/GenBank/DDBJ whole genome shotgun (WGS) entry which is preliminary data.</text>
</comment>
<gene>
    <name evidence="5" type="ORF">JIV24_08215</name>
</gene>
<evidence type="ECO:0000313" key="5">
    <source>
        <dbReference type="EMBL" id="MBK3517321.1"/>
    </source>
</evidence>
<dbReference type="Gene3D" id="3.40.50.1980">
    <property type="entry name" value="Nitrogenase molybdenum iron protein domain"/>
    <property type="match status" value="2"/>
</dbReference>
<evidence type="ECO:0000256" key="2">
    <source>
        <dbReference type="ARBA" id="ARBA00022448"/>
    </source>
</evidence>
<keyword evidence="3 4" id="KW-0732">Signal</keyword>
<reference evidence="5 6" key="1">
    <citation type="submission" date="2021-01" db="EMBL/GenBank/DDBJ databases">
        <title>Carboxyliciviraga sp.nov., isolated from coastal sediments.</title>
        <authorList>
            <person name="Lu D."/>
            <person name="Zhang T."/>
        </authorList>
    </citation>
    <scope>NUCLEOTIDE SEQUENCE [LARGE SCALE GENOMIC DNA]</scope>
    <source>
        <strain evidence="5 6">N1Y132</strain>
    </source>
</reference>
<dbReference type="Pfam" id="PF01297">
    <property type="entry name" value="ZnuA"/>
    <property type="match status" value="1"/>
</dbReference>
<accession>A0ABS1HIA4</accession>
<feature type="chain" id="PRO_5046857218" evidence="4">
    <location>
        <begin position="17"/>
        <end position="291"/>
    </location>
</feature>
<dbReference type="EMBL" id="JAENRR010000014">
    <property type="protein sequence ID" value="MBK3517321.1"/>
    <property type="molecule type" value="Genomic_DNA"/>
</dbReference>
<keyword evidence="6" id="KW-1185">Reference proteome</keyword>
<feature type="signal peptide" evidence="4">
    <location>
        <begin position="1"/>
        <end position="16"/>
    </location>
</feature>
<dbReference type="InterPro" id="IPR006127">
    <property type="entry name" value="ZnuA-like"/>
</dbReference>
<comment type="similarity">
    <text evidence="1">Belongs to the bacterial solute-binding protein 9 family.</text>
</comment>
<dbReference type="PROSITE" id="PS51257">
    <property type="entry name" value="PROKAR_LIPOPROTEIN"/>
    <property type="match status" value="1"/>
</dbReference>